<feature type="chain" id="PRO_5017271407" description="DUF4352 domain-containing protein" evidence="1">
    <location>
        <begin position="33"/>
        <end position="825"/>
    </location>
</feature>
<dbReference type="RefSeq" id="WP_119601226.1">
    <property type="nucleotide sequence ID" value="NZ_QXQA01000012.1"/>
</dbReference>
<evidence type="ECO:0000256" key="1">
    <source>
        <dbReference type="SAM" id="SignalP"/>
    </source>
</evidence>
<comment type="caution">
    <text evidence="2">The sequence shown here is derived from an EMBL/GenBank/DDBJ whole genome shotgun (WGS) entry which is preliminary data.</text>
</comment>
<dbReference type="Proteomes" id="UP000266482">
    <property type="component" value="Unassembled WGS sequence"/>
</dbReference>
<reference evidence="2 3" key="1">
    <citation type="submission" date="2018-09" db="EMBL/GenBank/DDBJ databases">
        <title>Paenibacillus aracenensis nov. sp. isolated from a cave in southern Spain.</title>
        <authorList>
            <person name="Jurado V."/>
            <person name="Gutierrez-Patricio S."/>
            <person name="Gonzalez-Pimentel J.L."/>
            <person name="Miller A.Z."/>
            <person name="Laiz L."/>
            <person name="Saiz-Jimenez C."/>
        </authorList>
    </citation>
    <scope>NUCLEOTIDE SEQUENCE [LARGE SCALE GENOMIC DNA]</scope>
    <source>
        <strain evidence="2 3">DSM 22867</strain>
    </source>
</reference>
<sequence>MQYLNQKLKAPTLLFLAFALLLLAVYIPPANAAAAAAPSIAFDNKGIVTLHSATLADHENGQIATMTIKIQNTSNSDIKLIDYWAKIVTTSGKKFKSYPKETDKTKNIVRSKGSTYLTYYAYVDTSVKRSDLAIEFLKWDFSKVSSNYEVVLGKLPVHTTTKGLASNSKAGTILFNESELNVSVKSYNFNKDASRQYLTLDLELNNLSQASIDITKLQFFLQTTNGGSYKNVTFADATTTIISPKAKKLVSLSYAIPNESKVKPESLIIGFEEETSKVMLPVGLIELKSLAYTPALKVDKAGSLYMNGKKISVSISKSGVLQTDDGQTLSSTITFINQENSPVTVANILFYYKSVNGNLYPLTMEETDLKLLPQIKKSVKIKGIVPDSIDLKKGSVIMVSQKADSDEKATLVSFEVNTSEDTSTTTVEKISYEGYEIKLDAVYRTPQEETDMLVAYFTLTNTTSKALTKPKLQSEFIIDGNFTSNEKTAVVELDKITTVPAKSSYTVISYFEVPYVQTFSELEVKLTDASDAESLVTIGNFGKKDLQQAELNKKDQAIKINEKGKKSEMKLLNASVYKSGSDSTNLFYAEIEITNKERRINAPLQLTGYVENRDGGIIPVTFTATTKRLLSNSKIVMSGLAQLPAEFEDRELKFYFGESLNLGEDKPQILLKPVYQKVSALASGSKIDDLKGIVYKNYTLDLSYLRADLFVNDSYVTGGISLSFQYSLTKTSDNANYADAQDLYIEVVDHSAGKKKYQYKLTTDNTNGDAELVEGTQLTKYVRFEDPSFANKFEFKGLTVNIYKQVQEQKVMLASKDLFYFVTQP</sequence>
<name>A0A3A1UTD8_9BACL</name>
<dbReference type="OrthoDB" id="2675985at2"/>
<accession>A0A3A1UTD8</accession>
<keyword evidence="3" id="KW-1185">Reference proteome</keyword>
<protein>
    <recommendedName>
        <fullName evidence="4">DUF4352 domain-containing protein</fullName>
    </recommendedName>
</protein>
<evidence type="ECO:0008006" key="4">
    <source>
        <dbReference type="Google" id="ProtNLM"/>
    </source>
</evidence>
<keyword evidence="1" id="KW-0732">Signal</keyword>
<evidence type="ECO:0000313" key="3">
    <source>
        <dbReference type="Proteomes" id="UP000266482"/>
    </source>
</evidence>
<feature type="signal peptide" evidence="1">
    <location>
        <begin position="1"/>
        <end position="32"/>
    </location>
</feature>
<dbReference type="AlphaFoldDB" id="A0A3A1UTD8"/>
<evidence type="ECO:0000313" key="2">
    <source>
        <dbReference type="EMBL" id="RIX51066.1"/>
    </source>
</evidence>
<organism evidence="2 3">
    <name type="scientific">Paenibacillus nanensis</name>
    <dbReference type="NCBI Taxonomy" id="393251"/>
    <lineage>
        <taxon>Bacteria</taxon>
        <taxon>Bacillati</taxon>
        <taxon>Bacillota</taxon>
        <taxon>Bacilli</taxon>
        <taxon>Bacillales</taxon>
        <taxon>Paenibacillaceae</taxon>
        <taxon>Paenibacillus</taxon>
    </lineage>
</organism>
<gene>
    <name evidence="2" type="ORF">D3P08_18485</name>
</gene>
<dbReference type="EMBL" id="QXQA01000012">
    <property type="protein sequence ID" value="RIX51066.1"/>
    <property type="molecule type" value="Genomic_DNA"/>
</dbReference>
<proteinExistence type="predicted"/>